<dbReference type="GO" id="GO:0003690">
    <property type="term" value="F:double-stranded DNA binding"/>
    <property type="evidence" value="ECO:0007669"/>
    <property type="project" value="TreeGrafter"/>
</dbReference>
<sequence>MLCFGQRFYSNRIPGVPYSSGARSTLDIFQYLSSLSRNDLEELYSDTFTCQAILRSLPPRCKQYILKMLLIESIQVNNVSSWTAQSNKQTHLESLERLEDLKILIKQEFQSNIKESITNMKNVVVSAVERVEPNLQMSVDQLDSYSKSQWEKVLYFLSDDSETPPELIADLLALSNLTKLNDGSMVITSEGFKFLLKDIYTQIWTLIIVYLNSLETRGKSRRDALAFLFKLSFLSLGSAYYVNDLTEDEKSLLFDLRQFGLVYIRSEKSEIFYPTRLIISLTTGKTVTVIKDLAKEMSNTQKEQGYIILETNFRIYAYTASSLQISLLSLFVKMLYRLPNLSVGILTRESIRTAFLHGITADQIVDFIKQNGHPNMLKVGAPEIVFEQIRIWENERNRILYKKAVLFDSFPTQESFNMTLQYAKDLSFYMWASEAKKVLVVSDNGFDAIKNYIRKNFA</sequence>
<dbReference type="Gene3D" id="3.30.70.2610">
    <property type="match status" value="1"/>
</dbReference>
<feature type="domain" description="Transcription factor Tfb2 C-terminal" evidence="9">
    <location>
        <begin position="387"/>
        <end position="454"/>
    </location>
</feature>
<dbReference type="GO" id="GO:0006289">
    <property type="term" value="P:nucleotide-excision repair"/>
    <property type="evidence" value="ECO:0007669"/>
    <property type="project" value="InterPro"/>
</dbReference>
<evidence type="ECO:0000313" key="10">
    <source>
        <dbReference type="EMBL" id="EFA82792.1"/>
    </source>
</evidence>
<dbReference type="STRING" id="670386.D3B7P9"/>
<dbReference type="PANTHER" id="PTHR13152">
    <property type="entry name" value="TFIIH, POLYPEPTIDE 4"/>
    <property type="match status" value="1"/>
</dbReference>
<comment type="caution">
    <text evidence="10">The sequence shown here is derived from an EMBL/GenBank/DDBJ whole genome shotgun (WGS) entry which is preliminary data.</text>
</comment>
<proteinExistence type="inferred from homology"/>
<evidence type="ECO:0000256" key="7">
    <source>
        <dbReference type="ARBA" id="ARBA00023242"/>
    </source>
</evidence>
<keyword evidence="6 8" id="KW-0234">DNA repair</keyword>
<keyword evidence="3 8" id="KW-0227">DNA damage</keyword>
<keyword evidence="11" id="KW-1185">Reference proteome</keyword>
<evidence type="ECO:0000256" key="2">
    <source>
        <dbReference type="ARBA" id="ARBA00007132"/>
    </source>
</evidence>
<gene>
    <name evidence="10" type="primary">gtf2h4</name>
    <name evidence="10" type="ORF">PPL_04487</name>
</gene>
<evidence type="ECO:0000259" key="9">
    <source>
        <dbReference type="Pfam" id="PF18307"/>
    </source>
</evidence>
<dbReference type="Proteomes" id="UP000001396">
    <property type="component" value="Unassembled WGS sequence"/>
</dbReference>
<dbReference type="InterPro" id="IPR004598">
    <property type="entry name" value="TFIIH_p52/Tfb2"/>
</dbReference>
<dbReference type="RefSeq" id="XP_020434909.1">
    <property type="nucleotide sequence ID" value="XM_020575389.1"/>
</dbReference>
<evidence type="ECO:0000256" key="3">
    <source>
        <dbReference type="ARBA" id="ARBA00022763"/>
    </source>
</evidence>
<dbReference type="NCBIfam" id="TIGR00625">
    <property type="entry name" value="tfb2"/>
    <property type="match status" value="1"/>
</dbReference>
<dbReference type="FunCoup" id="D3B7P9">
    <property type="interactions" value="367"/>
</dbReference>
<dbReference type="GO" id="GO:0005675">
    <property type="term" value="C:transcription factor TFIIH holo complex"/>
    <property type="evidence" value="ECO:0007669"/>
    <property type="project" value="TreeGrafter"/>
</dbReference>
<dbReference type="AlphaFoldDB" id="D3B7P9"/>
<keyword evidence="5 8" id="KW-0804">Transcription</keyword>
<dbReference type="InParanoid" id="D3B7P9"/>
<evidence type="ECO:0000256" key="8">
    <source>
        <dbReference type="RuleBase" id="RU364024"/>
    </source>
</evidence>
<evidence type="ECO:0000256" key="6">
    <source>
        <dbReference type="ARBA" id="ARBA00023204"/>
    </source>
</evidence>
<dbReference type="PANTHER" id="PTHR13152:SF0">
    <property type="entry name" value="GENERAL TRANSCRIPTION FACTOR IIH SUBUNIT 4"/>
    <property type="match status" value="1"/>
</dbReference>
<accession>D3B7P9</accession>
<reference evidence="10 11" key="1">
    <citation type="journal article" date="2011" name="Genome Res.">
        <title>Phylogeny-wide analysis of social amoeba genomes highlights ancient origins for complex intercellular communication.</title>
        <authorList>
            <person name="Heidel A.J."/>
            <person name="Lawal H.M."/>
            <person name="Felder M."/>
            <person name="Schilde C."/>
            <person name="Helps N.R."/>
            <person name="Tunggal B."/>
            <person name="Rivero F."/>
            <person name="John U."/>
            <person name="Schleicher M."/>
            <person name="Eichinger L."/>
            <person name="Platzer M."/>
            <person name="Noegel A.A."/>
            <person name="Schaap P."/>
            <person name="Gloeckner G."/>
        </authorList>
    </citation>
    <scope>NUCLEOTIDE SEQUENCE [LARGE SCALE GENOMIC DNA]</scope>
    <source>
        <strain evidence="11">ATCC 26659 / Pp 5 / PN500</strain>
    </source>
</reference>
<evidence type="ECO:0000256" key="5">
    <source>
        <dbReference type="ARBA" id="ARBA00023163"/>
    </source>
</evidence>
<dbReference type="Pfam" id="PF18307">
    <property type="entry name" value="Tfb2_C"/>
    <property type="match status" value="1"/>
</dbReference>
<keyword evidence="7 8" id="KW-0539">Nucleus</keyword>
<comment type="similarity">
    <text evidence="2 8">Belongs to the TFB2 family.</text>
</comment>
<organism evidence="10 11">
    <name type="scientific">Heterostelium pallidum (strain ATCC 26659 / Pp 5 / PN500)</name>
    <name type="common">Cellular slime mold</name>
    <name type="synonym">Polysphondylium pallidum</name>
    <dbReference type="NCBI Taxonomy" id="670386"/>
    <lineage>
        <taxon>Eukaryota</taxon>
        <taxon>Amoebozoa</taxon>
        <taxon>Evosea</taxon>
        <taxon>Eumycetozoa</taxon>
        <taxon>Dictyostelia</taxon>
        <taxon>Acytosteliales</taxon>
        <taxon>Acytosteliaceae</taxon>
        <taxon>Heterostelium</taxon>
    </lineage>
</organism>
<dbReference type="GO" id="GO:0001671">
    <property type="term" value="F:ATPase activator activity"/>
    <property type="evidence" value="ECO:0007669"/>
    <property type="project" value="InterPro"/>
</dbReference>
<evidence type="ECO:0000313" key="11">
    <source>
        <dbReference type="Proteomes" id="UP000001396"/>
    </source>
</evidence>
<dbReference type="EMBL" id="ADBJ01000018">
    <property type="protein sequence ID" value="EFA82792.1"/>
    <property type="molecule type" value="Genomic_DNA"/>
</dbReference>
<dbReference type="Pfam" id="PF03849">
    <property type="entry name" value="Tfb2"/>
    <property type="match status" value="1"/>
</dbReference>
<dbReference type="GO" id="GO:0000439">
    <property type="term" value="C:transcription factor TFIIH core complex"/>
    <property type="evidence" value="ECO:0007669"/>
    <property type="project" value="InterPro"/>
</dbReference>
<evidence type="ECO:0000256" key="4">
    <source>
        <dbReference type="ARBA" id="ARBA00023015"/>
    </source>
</evidence>
<protein>
    <recommendedName>
        <fullName evidence="8">General transcription factor IIH subunit 4</fullName>
    </recommendedName>
</protein>
<comment type="function">
    <text evidence="8">Component of the general transcription and DNA repair factor IIH (TFIIH) core complex which is involved in general and transcription-coupled nucleotide excision repair (NER) of damaged DNA.</text>
</comment>
<dbReference type="InterPro" id="IPR040662">
    <property type="entry name" value="Tfb2_C"/>
</dbReference>
<dbReference type="OMA" id="KGFIIIE"/>
<comment type="subcellular location">
    <subcellularLocation>
        <location evidence="1 8">Nucleus</location>
    </subcellularLocation>
</comment>
<dbReference type="GeneID" id="31359974"/>
<name>D3B7P9_HETP5</name>
<evidence type="ECO:0000256" key="1">
    <source>
        <dbReference type="ARBA" id="ARBA00004123"/>
    </source>
</evidence>
<keyword evidence="4 8" id="KW-0805">Transcription regulation</keyword>